<proteinExistence type="predicted"/>
<evidence type="ECO:0000313" key="10">
    <source>
        <dbReference type="Proteomes" id="UP000245119"/>
    </source>
</evidence>
<dbReference type="Proteomes" id="UP000245119">
    <property type="component" value="Linkage Group LG2"/>
</dbReference>
<dbReference type="GO" id="GO:0006355">
    <property type="term" value="P:regulation of DNA-templated transcription"/>
    <property type="evidence" value="ECO:0007669"/>
    <property type="project" value="InterPro"/>
</dbReference>
<feature type="region of interest" description="Disordered" evidence="6">
    <location>
        <begin position="1"/>
        <end position="30"/>
    </location>
</feature>
<dbReference type="PROSITE" id="PS50888">
    <property type="entry name" value="BHLH"/>
    <property type="match status" value="1"/>
</dbReference>
<evidence type="ECO:0000256" key="2">
    <source>
        <dbReference type="ARBA" id="ARBA00023015"/>
    </source>
</evidence>
<comment type="caution">
    <text evidence="9">The sequence shown here is derived from an EMBL/GenBank/DDBJ whole genome shotgun (WGS) entry which is preliminary data.</text>
</comment>
<reference evidence="9 10" key="1">
    <citation type="submission" date="2018-04" db="EMBL/GenBank/DDBJ databases">
        <title>The genome of golden apple snail Pomacea canaliculata provides insight into stress tolerance and invasive adaptation.</title>
        <authorList>
            <person name="Liu C."/>
            <person name="Liu B."/>
            <person name="Ren Y."/>
            <person name="Zhang Y."/>
            <person name="Wang H."/>
            <person name="Li S."/>
            <person name="Jiang F."/>
            <person name="Yin L."/>
            <person name="Zhang G."/>
            <person name="Qian W."/>
            <person name="Fan W."/>
        </authorList>
    </citation>
    <scope>NUCLEOTIDE SEQUENCE [LARGE SCALE GENOMIC DNA]</scope>
    <source>
        <strain evidence="9">SZHN2017</strain>
        <tissue evidence="9">Muscle</tissue>
    </source>
</reference>
<dbReference type="InterPro" id="IPR003650">
    <property type="entry name" value="Orange_dom"/>
</dbReference>
<evidence type="ECO:0000256" key="5">
    <source>
        <dbReference type="ARBA" id="ARBA00023242"/>
    </source>
</evidence>
<dbReference type="GO" id="GO:0005634">
    <property type="term" value="C:nucleus"/>
    <property type="evidence" value="ECO:0007669"/>
    <property type="project" value="UniProtKB-SubCell"/>
</dbReference>
<keyword evidence="2" id="KW-0805">Transcription regulation</keyword>
<feature type="compositionally biased region" description="Polar residues" evidence="6">
    <location>
        <begin position="267"/>
        <end position="277"/>
    </location>
</feature>
<feature type="compositionally biased region" description="Basic and acidic residues" evidence="6">
    <location>
        <begin position="311"/>
        <end position="327"/>
    </location>
</feature>
<dbReference type="OrthoDB" id="6085656at2759"/>
<evidence type="ECO:0000313" key="9">
    <source>
        <dbReference type="EMBL" id="PVD36658.1"/>
    </source>
</evidence>
<evidence type="ECO:0008006" key="11">
    <source>
        <dbReference type="Google" id="ProtNLM"/>
    </source>
</evidence>
<dbReference type="GO" id="GO:0046983">
    <property type="term" value="F:protein dimerization activity"/>
    <property type="evidence" value="ECO:0007669"/>
    <property type="project" value="InterPro"/>
</dbReference>
<evidence type="ECO:0000259" key="8">
    <source>
        <dbReference type="PROSITE" id="PS51054"/>
    </source>
</evidence>
<dbReference type="AlphaFoldDB" id="A0A2T7PTA5"/>
<dbReference type="Pfam" id="PF00010">
    <property type="entry name" value="HLH"/>
    <property type="match status" value="1"/>
</dbReference>
<evidence type="ECO:0000259" key="7">
    <source>
        <dbReference type="PROSITE" id="PS50888"/>
    </source>
</evidence>
<dbReference type="SMART" id="SM00353">
    <property type="entry name" value="HLH"/>
    <property type="match status" value="1"/>
</dbReference>
<sequence>MTESECSSSSHVKDDARPYRKTNKPLMEKRRRTRINSCLVQLKALVLQAMKKDVSTAQEQNTQYSKLEKADILELTVKHLRHVQRTQIAADAVARYRAGFGECAQEVLRFIGGATVAEDVRERMAGHLTRCLASLTDQHLHHHYHQAHLQHLQQRGLVLLPHPAFPAPTPTTGQACLAGGVAGLVACSVTTLPSQVSQAGPNSLRDSHNSISLMSLATAPTAFQTPLSASTTNIATTTTSESLLVPGNGAPASLQVALLLTSSQTMPILTSNPTTSAETKKDCDDSEHDPIHVPVVLPAIAEPDPTPCGSPEEKQKLDDSPATRESDASLPVCRSVGRETPVPTPTRPEPPVSTTTGHQSPASPSRSPETSASNSRHNSLEVLASCVMSADEKMWRPW</sequence>
<dbReference type="PANTHER" id="PTHR10985">
    <property type="entry name" value="BASIC HELIX-LOOP-HELIX TRANSCRIPTION FACTOR, HES-RELATED"/>
    <property type="match status" value="1"/>
</dbReference>
<dbReference type="InterPro" id="IPR011598">
    <property type="entry name" value="bHLH_dom"/>
</dbReference>
<evidence type="ECO:0000256" key="3">
    <source>
        <dbReference type="ARBA" id="ARBA00023125"/>
    </source>
</evidence>
<feature type="compositionally biased region" description="Polar residues" evidence="6">
    <location>
        <begin position="357"/>
        <end position="377"/>
    </location>
</feature>
<keyword evidence="10" id="KW-1185">Reference proteome</keyword>
<dbReference type="Gene3D" id="6.10.250.980">
    <property type="match status" value="1"/>
</dbReference>
<dbReference type="Pfam" id="PF07527">
    <property type="entry name" value="Hairy_orange"/>
    <property type="match status" value="1"/>
</dbReference>
<comment type="subcellular location">
    <subcellularLocation>
        <location evidence="1">Nucleus</location>
    </subcellularLocation>
</comment>
<name>A0A2T7PTA5_POMCA</name>
<dbReference type="FunFam" id="4.10.280.10:FF:000009">
    <property type="entry name" value="Transcription factor HES-1"/>
    <property type="match status" value="1"/>
</dbReference>
<evidence type="ECO:0000256" key="6">
    <source>
        <dbReference type="SAM" id="MobiDB-lite"/>
    </source>
</evidence>
<dbReference type="Gene3D" id="4.10.280.10">
    <property type="entry name" value="Helix-loop-helix DNA-binding domain"/>
    <property type="match status" value="1"/>
</dbReference>
<dbReference type="EMBL" id="PZQS01000002">
    <property type="protein sequence ID" value="PVD36658.1"/>
    <property type="molecule type" value="Genomic_DNA"/>
</dbReference>
<evidence type="ECO:0000256" key="1">
    <source>
        <dbReference type="ARBA" id="ARBA00004123"/>
    </source>
</evidence>
<feature type="domain" description="BHLH" evidence="7">
    <location>
        <begin position="19"/>
        <end position="83"/>
    </location>
</feature>
<feature type="compositionally biased region" description="Basic residues" evidence="6">
    <location>
        <begin position="19"/>
        <end position="30"/>
    </location>
</feature>
<dbReference type="InterPro" id="IPR050370">
    <property type="entry name" value="HES_HEY"/>
</dbReference>
<feature type="compositionally biased region" description="Basic and acidic residues" evidence="6">
    <location>
        <begin position="278"/>
        <end position="291"/>
    </location>
</feature>
<feature type="compositionally biased region" description="Polar residues" evidence="6">
    <location>
        <begin position="1"/>
        <end position="10"/>
    </location>
</feature>
<dbReference type="GO" id="GO:0003677">
    <property type="term" value="F:DNA binding"/>
    <property type="evidence" value="ECO:0007669"/>
    <property type="project" value="UniProtKB-KW"/>
</dbReference>
<feature type="compositionally biased region" description="Pro residues" evidence="6">
    <location>
        <begin position="342"/>
        <end position="351"/>
    </location>
</feature>
<keyword evidence="5" id="KW-0539">Nucleus</keyword>
<evidence type="ECO:0000256" key="4">
    <source>
        <dbReference type="ARBA" id="ARBA00023163"/>
    </source>
</evidence>
<dbReference type="SUPFAM" id="SSF47459">
    <property type="entry name" value="HLH, helix-loop-helix DNA-binding domain"/>
    <property type="match status" value="1"/>
</dbReference>
<dbReference type="PROSITE" id="PS51054">
    <property type="entry name" value="ORANGE"/>
    <property type="match status" value="1"/>
</dbReference>
<dbReference type="SUPFAM" id="SSF158457">
    <property type="entry name" value="Orange domain-like"/>
    <property type="match status" value="1"/>
</dbReference>
<accession>A0A2T7PTA5</accession>
<protein>
    <recommendedName>
        <fullName evidence="11">Orange domain-containing protein</fullName>
    </recommendedName>
</protein>
<gene>
    <name evidence="9" type="ORF">C0Q70_03644</name>
</gene>
<keyword evidence="4" id="KW-0804">Transcription</keyword>
<dbReference type="STRING" id="400727.A0A2T7PTA5"/>
<keyword evidence="3" id="KW-0238">DNA-binding</keyword>
<feature type="region of interest" description="Disordered" evidence="6">
    <location>
        <begin position="267"/>
        <end position="380"/>
    </location>
</feature>
<dbReference type="InterPro" id="IPR036638">
    <property type="entry name" value="HLH_DNA-bd_sf"/>
</dbReference>
<feature type="domain" description="Orange" evidence="8">
    <location>
        <begin position="96"/>
        <end position="128"/>
    </location>
</feature>
<dbReference type="SMART" id="SM00511">
    <property type="entry name" value="ORANGE"/>
    <property type="match status" value="1"/>
</dbReference>
<organism evidence="9 10">
    <name type="scientific">Pomacea canaliculata</name>
    <name type="common">Golden apple snail</name>
    <dbReference type="NCBI Taxonomy" id="400727"/>
    <lineage>
        <taxon>Eukaryota</taxon>
        <taxon>Metazoa</taxon>
        <taxon>Spiralia</taxon>
        <taxon>Lophotrochozoa</taxon>
        <taxon>Mollusca</taxon>
        <taxon>Gastropoda</taxon>
        <taxon>Caenogastropoda</taxon>
        <taxon>Architaenioglossa</taxon>
        <taxon>Ampullarioidea</taxon>
        <taxon>Ampullariidae</taxon>
        <taxon>Pomacea</taxon>
    </lineage>
</organism>